<accession>F3CGF0</accession>
<evidence type="ECO:0000313" key="1">
    <source>
        <dbReference type="EMBL" id="EGH18342.1"/>
    </source>
</evidence>
<name>F3CGF0_PSESG</name>
<evidence type="ECO:0000313" key="2">
    <source>
        <dbReference type="Proteomes" id="UP000005466"/>
    </source>
</evidence>
<gene>
    <name evidence="1" type="ORF">Pgy4_35853</name>
</gene>
<dbReference type="AlphaFoldDB" id="F3CGF0"/>
<protein>
    <submittedName>
        <fullName evidence="1">Uncharacterized protein</fullName>
    </submittedName>
</protein>
<feature type="non-terminal residue" evidence="1">
    <location>
        <position position="74"/>
    </location>
</feature>
<proteinExistence type="predicted"/>
<dbReference type="EMBL" id="ADWY01002613">
    <property type="protein sequence ID" value="EGH18342.1"/>
    <property type="molecule type" value="Genomic_DNA"/>
</dbReference>
<dbReference type="HOGENOM" id="CLU_2693744_0_0_6"/>
<sequence length="74" mass="8218">MEYAAKSISVARLEDLWKEYQKIFPPIQIVTSAFKNAEPEISVMAAMAKIDHAIELLENSDDQASLAEARLLGP</sequence>
<dbReference type="Proteomes" id="UP000005466">
    <property type="component" value="Unassembled WGS sequence"/>
</dbReference>
<organism evidence="1 2">
    <name type="scientific">Pseudomonas savastanoi pv. glycinea str. race 4</name>
    <dbReference type="NCBI Taxonomy" id="875330"/>
    <lineage>
        <taxon>Bacteria</taxon>
        <taxon>Pseudomonadati</taxon>
        <taxon>Pseudomonadota</taxon>
        <taxon>Gammaproteobacteria</taxon>
        <taxon>Pseudomonadales</taxon>
        <taxon>Pseudomonadaceae</taxon>
        <taxon>Pseudomonas</taxon>
    </lineage>
</organism>
<comment type="caution">
    <text evidence="1">The sequence shown here is derived from an EMBL/GenBank/DDBJ whole genome shotgun (WGS) entry which is preliminary data.</text>
</comment>
<reference evidence="1 2" key="1">
    <citation type="journal article" date="2011" name="PLoS Pathog.">
        <title>Dynamic evolution of pathogenicity revealed by sequencing and comparative genomics of 19 Pseudomonas syringae isolates.</title>
        <authorList>
            <person name="Baltrus D.A."/>
            <person name="Nishimura M.T."/>
            <person name="Romanchuk A."/>
            <person name="Chang J.H."/>
            <person name="Mukhtar M.S."/>
            <person name="Cherkis K."/>
            <person name="Roach J."/>
            <person name="Grant S.R."/>
            <person name="Jones C.D."/>
            <person name="Dangl J.L."/>
        </authorList>
    </citation>
    <scope>NUCLEOTIDE SEQUENCE [LARGE SCALE GENOMIC DNA]</scope>
    <source>
        <strain evidence="2">race 4</strain>
    </source>
</reference>